<dbReference type="RefSeq" id="WP_217286430.1">
    <property type="nucleotide sequence ID" value="NZ_CP077683.1"/>
</dbReference>
<keyword evidence="4" id="KW-1185">Reference proteome</keyword>
<name>A0ABX8LDH1_9BACT</name>
<feature type="signal peptide" evidence="2">
    <location>
        <begin position="1"/>
        <end position="19"/>
    </location>
</feature>
<reference evidence="3 4" key="1">
    <citation type="submission" date="2021-06" db="EMBL/GenBank/DDBJ databases">
        <title>Gemonas diversity in paddy soil.</title>
        <authorList>
            <person name="Liu G."/>
        </authorList>
    </citation>
    <scope>NUCLEOTIDE SEQUENCE [LARGE SCALE GENOMIC DNA]</scope>
    <source>
        <strain evidence="3 4">RG2</strain>
    </source>
</reference>
<feature type="compositionally biased region" description="Low complexity" evidence="1">
    <location>
        <begin position="63"/>
        <end position="121"/>
    </location>
</feature>
<gene>
    <name evidence="3" type="ORF">KP001_15155</name>
</gene>
<dbReference type="Proteomes" id="UP000683559">
    <property type="component" value="Chromosome"/>
</dbReference>
<keyword evidence="2" id="KW-0732">Signal</keyword>
<evidence type="ECO:0000256" key="2">
    <source>
        <dbReference type="SAM" id="SignalP"/>
    </source>
</evidence>
<feature type="chain" id="PRO_5046759452" description="DUF4124 domain-containing protein" evidence="2">
    <location>
        <begin position="20"/>
        <end position="165"/>
    </location>
</feature>
<proteinExistence type="predicted"/>
<evidence type="ECO:0000256" key="1">
    <source>
        <dbReference type="SAM" id="MobiDB-lite"/>
    </source>
</evidence>
<protein>
    <recommendedName>
        <fullName evidence="5">DUF4124 domain-containing protein</fullName>
    </recommendedName>
</protein>
<sequence>MKALIAVLMFFMSATAVSAEFYTWKDGSGTRFYTNSLNEIPARYLKKARVLDVATGKLGGLATAQPATPAASAAPARGAAPAPATQPLLVQQAPGQPGETAPAEPAQPGPAGVAGAAGAPVTAPPPTAPVVAPAPTAQNPTRPAGRMSRRELRALGRRSNNTGEE</sequence>
<dbReference type="EMBL" id="CP077683">
    <property type="protein sequence ID" value="QXE89758.1"/>
    <property type="molecule type" value="Genomic_DNA"/>
</dbReference>
<feature type="region of interest" description="Disordered" evidence="1">
    <location>
        <begin position="63"/>
        <end position="165"/>
    </location>
</feature>
<evidence type="ECO:0008006" key="5">
    <source>
        <dbReference type="Google" id="ProtNLM"/>
    </source>
</evidence>
<evidence type="ECO:0000313" key="4">
    <source>
        <dbReference type="Proteomes" id="UP000683559"/>
    </source>
</evidence>
<evidence type="ECO:0000313" key="3">
    <source>
        <dbReference type="EMBL" id="QXE89758.1"/>
    </source>
</evidence>
<accession>A0ABX8LDH1</accession>
<organism evidence="3 4">
    <name type="scientific">Geomonas subterranea</name>
    <dbReference type="NCBI Taxonomy" id="2847989"/>
    <lineage>
        <taxon>Bacteria</taxon>
        <taxon>Pseudomonadati</taxon>
        <taxon>Thermodesulfobacteriota</taxon>
        <taxon>Desulfuromonadia</taxon>
        <taxon>Geobacterales</taxon>
        <taxon>Geobacteraceae</taxon>
        <taxon>Geomonas</taxon>
    </lineage>
</organism>